<sequence length="132" mass="14413">MLVGEQAPLWSMSHAVSAPKNQRPGTDSAEVIRSENEITDLLAALDDSDCRSVLEVTGDEPLSAKDIVERCDIPSSTAYRKIERLVDLGLLEEGIRIRSSGKHASEYRRCIEGVELSIGDDGTEVRVVGCEQ</sequence>
<evidence type="ECO:0000313" key="2">
    <source>
        <dbReference type="Proteomes" id="UP000183769"/>
    </source>
</evidence>
<dbReference type="InterPro" id="IPR036388">
    <property type="entry name" value="WH-like_DNA-bd_sf"/>
</dbReference>
<keyword evidence="2" id="KW-1185">Reference proteome</keyword>
<dbReference type="EMBL" id="FOXI01000004">
    <property type="protein sequence ID" value="SFP55409.1"/>
    <property type="molecule type" value="Genomic_DNA"/>
</dbReference>
<proteinExistence type="predicted"/>
<evidence type="ECO:0000313" key="1">
    <source>
        <dbReference type="EMBL" id="SFP55409.1"/>
    </source>
</evidence>
<dbReference type="SUPFAM" id="SSF46785">
    <property type="entry name" value="Winged helix' DNA-binding domain"/>
    <property type="match status" value="1"/>
</dbReference>
<dbReference type="Proteomes" id="UP000183769">
    <property type="component" value="Unassembled WGS sequence"/>
</dbReference>
<accession>A0A1I5RA76</accession>
<name>A0A1I5RA76_9EURY</name>
<organism evidence="1 2">
    <name type="scientific">Halolamina pelagica</name>
    <dbReference type="NCBI Taxonomy" id="699431"/>
    <lineage>
        <taxon>Archaea</taxon>
        <taxon>Methanobacteriati</taxon>
        <taxon>Methanobacteriota</taxon>
        <taxon>Stenosarchaea group</taxon>
        <taxon>Halobacteria</taxon>
        <taxon>Halobacteriales</taxon>
        <taxon>Haloferacaceae</taxon>
    </lineage>
</organism>
<protein>
    <submittedName>
        <fullName evidence="1">Helix-turn-helix domain-containing protein</fullName>
    </submittedName>
</protein>
<dbReference type="Gene3D" id="1.10.10.10">
    <property type="entry name" value="Winged helix-like DNA-binding domain superfamily/Winged helix DNA-binding domain"/>
    <property type="match status" value="1"/>
</dbReference>
<dbReference type="AlphaFoldDB" id="A0A1I5RA76"/>
<reference evidence="2" key="1">
    <citation type="submission" date="2016-10" db="EMBL/GenBank/DDBJ databases">
        <authorList>
            <person name="Varghese N."/>
            <person name="Submissions S."/>
        </authorList>
    </citation>
    <scope>NUCLEOTIDE SEQUENCE [LARGE SCALE GENOMIC DNA]</scope>
    <source>
        <strain evidence="2">CGMCC 1.10329</strain>
    </source>
</reference>
<dbReference type="InterPro" id="IPR036390">
    <property type="entry name" value="WH_DNA-bd_sf"/>
</dbReference>
<gene>
    <name evidence="1" type="ORF">SAMN05216277_104318</name>
</gene>
<dbReference type="Pfam" id="PF12840">
    <property type="entry name" value="HTH_20"/>
    <property type="match status" value="1"/>
</dbReference>